<feature type="transmembrane region" description="Helical" evidence="1">
    <location>
        <begin position="287"/>
        <end position="312"/>
    </location>
</feature>
<evidence type="ECO:0000256" key="1">
    <source>
        <dbReference type="SAM" id="Phobius"/>
    </source>
</evidence>
<keyword evidence="1" id="KW-0472">Membrane</keyword>
<evidence type="ECO:0008006" key="4">
    <source>
        <dbReference type="Google" id="ProtNLM"/>
    </source>
</evidence>
<keyword evidence="1" id="KW-1133">Transmembrane helix</keyword>
<dbReference type="InterPro" id="IPR025101">
    <property type="entry name" value="DUF4012"/>
</dbReference>
<accession>A0A0G1MPB0</accession>
<proteinExistence type="predicted"/>
<sequence>MINMNKLSVCIYSDCNFLALSILENLLSKNCFVNILTDDPKPWVDNTPHIINRSRFAILQNKKERSSQVYNYAIYCGGFLKKEKAYEGLNDFSRQAMGAGTKSLVLLPLESYSMNDNSSINLNDSLAVVYVGDVLGARMSIDSDLLINSVVREMVETKTLTLSVGEIFYSIFVTDVARLLTGWLFSFGPYGRETLLLGNPVSATNFWKENQKTIKELALVYDNSIPPRVLPRGIDAKTINCNLPFALQETYRWIAGHWLIEKGEKRLLKKKVKKKESSRQRFIRRMVYFGLFALFLPFFTLGISLAISAVSYKQFFAGKKSGAQNSMLLAKTFFSVAGVESKVLSFIPLVGSVYKETDFVSSTGEELASLAVSLIPLSEVYDATSLSGEMEAGLDFSYQRLSLIEADVVANAAEGSLVAKKLLQKVDLARLKNFVLQTKILTQNLPDLLGKSQRKSYLVLFQNNMELRPTGGFIGSFGVATFDSGRLSDLVVNDVYSADGQLRGHVEPPFPIREYLGEANWWLRDSNWDPDFPTSAQRAEWFLDKEMDQRVDGVLALDLEFVKDILKYTGPVFLPDYNLDISSENLYKETQSEVHEDFFPGTRKKASFLTALSRNLLAEVEKLNNNQKLFVLKSFIKVLDERHLQAYFHNEAAQEAIARLNWAGQVQTPSCGKDCYADVVGVVEANVGVNKANYFIKRKVDIKVTLAPESIERRLELQLENSANPSLGLTGKYKVYLRFLVPTDSEILNITTTVGASTQNLIPEITENKGRKEIGTLVEILAGQKQTVTASWKSLLPNNPPREYGLYVRKQAGMGEDPLSVSVLTEEGNHMYNTTLVKDFVWTNKYSK</sequence>
<dbReference type="Proteomes" id="UP000034329">
    <property type="component" value="Unassembled WGS sequence"/>
</dbReference>
<name>A0A0G1MPB0_9BACT</name>
<dbReference type="Pfam" id="PF13196">
    <property type="entry name" value="DUF4012"/>
    <property type="match status" value="1"/>
</dbReference>
<comment type="caution">
    <text evidence="2">The sequence shown here is derived from an EMBL/GenBank/DDBJ whole genome shotgun (WGS) entry which is preliminary data.</text>
</comment>
<protein>
    <recommendedName>
        <fullName evidence="4">DUF4012 domain-containing protein</fullName>
    </recommendedName>
</protein>
<keyword evidence="1" id="KW-0812">Transmembrane</keyword>
<organism evidence="2 3">
    <name type="scientific">Candidatus Woesebacteria bacterium GW2011_GWB1_45_5</name>
    <dbReference type="NCBI Taxonomy" id="1618581"/>
    <lineage>
        <taxon>Bacteria</taxon>
        <taxon>Candidatus Woeseibacteriota</taxon>
    </lineage>
</organism>
<evidence type="ECO:0000313" key="3">
    <source>
        <dbReference type="Proteomes" id="UP000034329"/>
    </source>
</evidence>
<evidence type="ECO:0000313" key="2">
    <source>
        <dbReference type="EMBL" id="KKU09952.1"/>
    </source>
</evidence>
<dbReference type="AlphaFoldDB" id="A0A0G1MPB0"/>
<reference evidence="2 3" key="1">
    <citation type="journal article" date="2015" name="Nature">
        <title>rRNA introns, odd ribosomes, and small enigmatic genomes across a large radiation of phyla.</title>
        <authorList>
            <person name="Brown C.T."/>
            <person name="Hug L.A."/>
            <person name="Thomas B.C."/>
            <person name="Sharon I."/>
            <person name="Castelle C.J."/>
            <person name="Singh A."/>
            <person name="Wilkins M.J."/>
            <person name="Williams K.H."/>
            <person name="Banfield J.F."/>
        </authorList>
    </citation>
    <scope>NUCLEOTIDE SEQUENCE [LARGE SCALE GENOMIC DNA]</scope>
</reference>
<gene>
    <name evidence="2" type="ORF">UX13_C0025G0002</name>
</gene>
<dbReference type="EMBL" id="LCLA01000025">
    <property type="protein sequence ID" value="KKU09952.1"/>
    <property type="molecule type" value="Genomic_DNA"/>
</dbReference>